<organism evidence="3 4">
    <name type="scientific">Natrinema zhouii</name>
    <dbReference type="NCBI Taxonomy" id="1710539"/>
    <lineage>
        <taxon>Archaea</taxon>
        <taxon>Methanobacteriati</taxon>
        <taxon>Methanobacteriota</taxon>
        <taxon>Stenosarchaea group</taxon>
        <taxon>Halobacteria</taxon>
        <taxon>Halobacteriales</taxon>
        <taxon>Natrialbaceae</taxon>
        <taxon>Natrinema</taxon>
    </lineage>
</organism>
<dbReference type="EMBL" id="CP059154">
    <property type="protein sequence ID" value="QLK26203.1"/>
    <property type="molecule type" value="Genomic_DNA"/>
</dbReference>
<dbReference type="GeneID" id="56141708"/>
<evidence type="ECO:0000256" key="1">
    <source>
        <dbReference type="SAM" id="MobiDB-lite"/>
    </source>
</evidence>
<dbReference type="InterPro" id="IPR036869">
    <property type="entry name" value="J_dom_sf"/>
</dbReference>
<dbReference type="OrthoDB" id="10608at2157"/>
<dbReference type="Gene3D" id="1.10.287.110">
    <property type="entry name" value="DnaJ domain"/>
    <property type="match status" value="1"/>
</dbReference>
<dbReference type="SMART" id="SM00271">
    <property type="entry name" value="DnaJ"/>
    <property type="match status" value="1"/>
</dbReference>
<dbReference type="AlphaFoldDB" id="A0A7D6GRQ9"/>
<proteinExistence type="predicted"/>
<evidence type="ECO:0000313" key="4">
    <source>
        <dbReference type="Proteomes" id="UP000510869"/>
    </source>
</evidence>
<evidence type="ECO:0000313" key="3">
    <source>
        <dbReference type="EMBL" id="QLK26203.1"/>
    </source>
</evidence>
<feature type="region of interest" description="Disordered" evidence="1">
    <location>
        <begin position="91"/>
        <end position="126"/>
    </location>
</feature>
<dbReference type="InterPro" id="IPR001623">
    <property type="entry name" value="DnaJ_domain"/>
</dbReference>
<evidence type="ECO:0000259" key="2">
    <source>
        <dbReference type="PROSITE" id="PS50076"/>
    </source>
</evidence>
<name>A0A7D6GRQ9_9EURY</name>
<protein>
    <submittedName>
        <fullName evidence="3">J domain-containing protein</fullName>
    </submittedName>
</protein>
<dbReference type="Proteomes" id="UP000510869">
    <property type="component" value="Chromosome"/>
</dbReference>
<dbReference type="PROSITE" id="PS50076">
    <property type="entry name" value="DNAJ_2"/>
    <property type="match status" value="1"/>
</dbReference>
<dbReference type="SUPFAM" id="SSF46565">
    <property type="entry name" value="Chaperone J-domain"/>
    <property type="match status" value="1"/>
</dbReference>
<dbReference type="Pfam" id="PF00226">
    <property type="entry name" value="DnaJ"/>
    <property type="match status" value="1"/>
</dbReference>
<reference evidence="3 4" key="1">
    <citation type="submission" date="2020-07" db="EMBL/GenBank/DDBJ databases">
        <title>Natrinema (YPL30) sp. nov. and Haloterrigena xxxxxx (YPL8) sp. nov., isolated from a salt mine.</title>
        <authorList>
            <person name="Cui H."/>
        </authorList>
    </citation>
    <scope>NUCLEOTIDE SEQUENCE [LARGE SCALE GENOMIC DNA]</scope>
    <source>
        <strain evidence="3 4">YPL13</strain>
    </source>
</reference>
<sequence>MAVVGDDQPGCDGCGRTVALEELTTVTMPDGNQVVCCPNCEPHARAIAEKGGSLDQRRDTCDGCTDTILVAELEDVVLDDGTVLTCCPSCASEAPSRDSDASSDPDDTSTSDASVPDSGHTADAGTDLDHRRCSQCRERGSEERFLVTTIDERTERLCAECKADAEERGIVAAVEMRKTRAREVLGVDADATDDTLREAYHSQVKRAHPDRSSGSMSAFQLVTDAYERLRDGD</sequence>
<dbReference type="RefSeq" id="WP_180841382.1">
    <property type="nucleotide sequence ID" value="NZ_CP059154.1"/>
</dbReference>
<dbReference type="KEGG" id="nay:HYG81_00845"/>
<gene>
    <name evidence="3" type="ORF">HYG81_00845</name>
</gene>
<feature type="domain" description="J" evidence="2">
    <location>
        <begin position="180"/>
        <end position="233"/>
    </location>
</feature>
<keyword evidence="4" id="KW-1185">Reference proteome</keyword>
<dbReference type="CDD" id="cd06257">
    <property type="entry name" value="DnaJ"/>
    <property type="match status" value="1"/>
</dbReference>
<accession>A0A7D6GRQ9</accession>